<comment type="subcellular location">
    <subcellularLocation>
        <location evidence="1">Cell inner membrane</location>
        <topology evidence="1">Multi-pass membrane protein</topology>
    </subcellularLocation>
</comment>
<feature type="transmembrane region" description="Helical" evidence="13">
    <location>
        <begin position="239"/>
        <end position="260"/>
    </location>
</feature>
<dbReference type="OrthoDB" id="9810952at2"/>
<evidence type="ECO:0000313" key="14">
    <source>
        <dbReference type="EMBL" id="QFQ12276.1"/>
    </source>
</evidence>
<dbReference type="GO" id="GO:0015379">
    <property type="term" value="F:potassium:chloride symporter activity"/>
    <property type="evidence" value="ECO:0007669"/>
    <property type="project" value="InterPro"/>
</dbReference>
<keyword evidence="4" id="KW-1003">Cell membrane</keyword>
<feature type="binding site" evidence="12">
    <location>
        <position position="220"/>
    </location>
    <ligand>
        <name>K(+)</name>
        <dbReference type="ChEBI" id="CHEBI:29103"/>
    </ligand>
</feature>
<keyword evidence="8 12" id="KW-0630">Potassium</keyword>
<dbReference type="InterPro" id="IPR004772">
    <property type="entry name" value="TrkH"/>
</dbReference>
<evidence type="ECO:0000256" key="7">
    <source>
        <dbReference type="ARBA" id="ARBA00022692"/>
    </source>
</evidence>
<keyword evidence="6" id="KW-0633">Potassium transport</keyword>
<evidence type="ECO:0000256" key="3">
    <source>
        <dbReference type="ARBA" id="ARBA00022448"/>
    </source>
</evidence>
<evidence type="ECO:0000256" key="13">
    <source>
        <dbReference type="SAM" id="Phobius"/>
    </source>
</evidence>
<evidence type="ECO:0000256" key="6">
    <source>
        <dbReference type="ARBA" id="ARBA00022538"/>
    </source>
</evidence>
<evidence type="ECO:0000256" key="1">
    <source>
        <dbReference type="ARBA" id="ARBA00004429"/>
    </source>
</evidence>
<reference evidence="14 15" key="1">
    <citation type="submission" date="2018-11" db="EMBL/GenBank/DDBJ databases">
        <authorList>
            <person name="Na S.W."/>
            <person name="Baik M."/>
        </authorList>
    </citation>
    <scope>NUCLEOTIDE SEQUENCE [LARGE SCALE GENOMIC DNA]</scope>
    <source>
        <strain evidence="14 15">E39</strain>
    </source>
</reference>
<feature type="transmembrane region" description="Helical" evidence="13">
    <location>
        <begin position="455"/>
        <end position="477"/>
    </location>
</feature>
<accession>A0A5P8E5S7</accession>
<dbReference type="Proteomes" id="UP000249375">
    <property type="component" value="Chromosome"/>
</dbReference>
<dbReference type="PANTHER" id="PTHR32024">
    <property type="entry name" value="TRK SYSTEM POTASSIUM UPTAKE PROTEIN TRKG-RELATED"/>
    <property type="match status" value="1"/>
</dbReference>
<name>A0A5P8E5S7_9BACT</name>
<feature type="binding site" evidence="12">
    <location>
        <position position="111"/>
    </location>
    <ligand>
        <name>K(+)</name>
        <dbReference type="ChEBI" id="CHEBI:29103"/>
    </ligand>
</feature>
<feature type="transmembrane region" description="Helical" evidence="13">
    <location>
        <begin position="39"/>
        <end position="58"/>
    </location>
</feature>
<gene>
    <name evidence="14" type="ORF">C7Y71_004175</name>
</gene>
<feature type="binding site" evidence="12">
    <location>
        <position position="112"/>
    </location>
    <ligand>
        <name>K(+)</name>
        <dbReference type="ChEBI" id="CHEBI:29103"/>
    </ligand>
</feature>
<keyword evidence="12" id="KW-0479">Metal-binding</keyword>
<feature type="transmembrane region" description="Helical" evidence="13">
    <location>
        <begin position="394"/>
        <end position="415"/>
    </location>
</feature>
<keyword evidence="9 13" id="KW-1133">Transmembrane helix</keyword>
<evidence type="ECO:0000256" key="11">
    <source>
        <dbReference type="ARBA" id="ARBA00023136"/>
    </source>
</evidence>
<keyword evidence="3" id="KW-0813">Transport</keyword>
<evidence type="ECO:0000256" key="4">
    <source>
        <dbReference type="ARBA" id="ARBA00022475"/>
    </source>
</evidence>
<evidence type="ECO:0000256" key="10">
    <source>
        <dbReference type="ARBA" id="ARBA00023065"/>
    </source>
</evidence>
<evidence type="ECO:0000256" key="2">
    <source>
        <dbReference type="ARBA" id="ARBA00009137"/>
    </source>
</evidence>
<feature type="transmembrane region" description="Helical" evidence="13">
    <location>
        <begin position="329"/>
        <end position="351"/>
    </location>
</feature>
<keyword evidence="5" id="KW-0997">Cell inner membrane</keyword>
<proteinExistence type="inferred from homology"/>
<feature type="binding site" evidence="12">
    <location>
        <position position="316"/>
    </location>
    <ligand>
        <name>K(+)</name>
        <dbReference type="ChEBI" id="CHEBI:29103"/>
    </ligand>
</feature>
<feature type="transmembrane region" description="Helical" evidence="13">
    <location>
        <begin position="276"/>
        <end position="294"/>
    </location>
</feature>
<comment type="similarity">
    <text evidence="2">Belongs to the TrkH potassium transport family.</text>
</comment>
<dbReference type="GO" id="GO:0005886">
    <property type="term" value="C:plasma membrane"/>
    <property type="evidence" value="ECO:0007669"/>
    <property type="project" value="UniProtKB-SubCell"/>
</dbReference>
<evidence type="ECO:0000313" key="15">
    <source>
        <dbReference type="Proteomes" id="UP000249375"/>
    </source>
</evidence>
<dbReference type="PIRSF" id="PIRSF006247">
    <property type="entry name" value="TrkH"/>
    <property type="match status" value="1"/>
</dbReference>
<dbReference type="PANTHER" id="PTHR32024:SF2">
    <property type="entry name" value="TRK SYSTEM POTASSIUM UPTAKE PROTEIN TRKG-RELATED"/>
    <property type="match status" value="1"/>
</dbReference>
<keyword evidence="15" id="KW-1185">Reference proteome</keyword>
<evidence type="ECO:0000256" key="12">
    <source>
        <dbReference type="PIRSR" id="PIRSR006247-1"/>
    </source>
</evidence>
<dbReference type="InterPro" id="IPR003445">
    <property type="entry name" value="Cat_transpt"/>
</dbReference>
<dbReference type="Pfam" id="PF02386">
    <property type="entry name" value="TrkH"/>
    <property type="match status" value="1"/>
</dbReference>
<feature type="transmembrane region" description="Helical" evidence="13">
    <location>
        <begin position="7"/>
        <end position="33"/>
    </location>
</feature>
<keyword evidence="7 13" id="KW-0812">Transmembrane</keyword>
<sequence length="484" mass="53158">MINYKIIARILCSMAVLETILLIVALAVGIFYGESGLSNFYWSVAISSAIAIALHLFGKDSQGRMTRREGYLSVAATWTLFTIIGALPFIFGCSTERISVAFFEAVSGFTTTGATALGNLDTLPHSILFWRSLMHWLGGLGIVFFTVAVLPSLGTGATKLFAAEATGVSVGKLHPRVQTTARYIWGIYISLFVACMFSLKIAGMGWFDAINHAMSTVSSGGFSTHQESIGYFHSPAIEYVLILFMFLSGVSFTMLFFLFIKHNFKYVFRDGELRTYIYILLGSTALITVCLLFDGDKVFSDFRNALFHVVSIQTTTGFTTNDFMVWPRLTWVILLVISVIGSCSGSTAGGVKCVRLVAALKILQNEFKRILHPKAVLPVRIGSHTIAEDIIRTIFAFFTIYIIIAIAGTMCYTLMDMPLLDAFGVTIALLGNIGPALGHTIGAVNPMGLLPDEGLWLGSFLMLAGRLEIFVFILPFIPRFWKKD</sequence>
<evidence type="ECO:0000256" key="9">
    <source>
        <dbReference type="ARBA" id="ARBA00022989"/>
    </source>
</evidence>
<dbReference type="GO" id="GO:0046872">
    <property type="term" value="F:metal ion binding"/>
    <property type="evidence" value="ECO:0007669"/>
    <property type="project" value="UniProtKB-KW"/>
</dbReference>
<feature type="transmembrane region" description="Helical" evidence="13">
    <location>
        <begin position="183"/>
        <end position="207"/>
    </location>
</feature>
<dbReference type="AlphaFoldDB" id="A0A5P8E5S7"/>
<dbReference type="KEGG" id="alq:C7Y71_004175"/>
<evidence type="ECO:0000256" key="5">
    <source>
        <dbReference type="ARBA" id="ARBA00022519"/>
    </source>
</evidence>
<keyword evidence="11 13" id="KW-0472">Membrane</keyword>
<keyword evidence="10" id="KW-0406">Ion transport</keyword>
<protein>
    <submittedName>
        <fullName evidence="14">TrkH family potassium uptake protein</fullName>
    </submittedName>
</protein>
<evidence type="ECO:0000256" key="8">
    <source>
        <dbReference type="ARBA" id="ARBA00022958"/>
    </source>
</evidence>
<dbReference type="EMBL" id="CP033459">
    <property type="protein sequence ID" value="QFQ12276.1"/>
    <property type="molecule type" value="Genomic_DNA"/>
</dbReference>
<feature type="transmembrane region" description="Helical" evidence="13">
    <location>
        <begin position="136"/>
        <end position="162"/>
    </location>
</feature>
<organism evidence="14 15">
    <name type="scientific">Pseudoprevotella muciniphila</name>
    <dbReference type="NCBI Taxonomy" id="2133944"/>
    <lineage>
        <taxon>Bacteria</taxon>
        <taxon>Pseudomonadati</taxon>
        <taxon>Bacteroidota</taxon>
        <taxon>Bacteroidia</taxon>
        <taxon>Bacteroidales</taxon>
        <taxon>Prevotellaceae</taxon>
        <taxon>Pseudoprevotella</taxon>
    </lineage>
</organism>
<feature type="binding site" evidence="12">
    <location>
        <position position="432"/>
    </location>
    <ligand>
        <name>K(+)</name>
        <dbReference type="ChEBI" id="CHEBI:29103"/>
    </ligand>
</feature>
<feature type="transmembrane region" description="Helical" evidence="13">
    <location>
        <begin position="70"/>
        <end position="91"/>
    </location>
</feature>
<dbReference type="RefSeq" id="WP_111898456.1">
    <property type="nucleotide sequence ID" value="NZ_CP033459.1"/>
</dbReference>
<feature type="binding site" evidence="12">
    <location>
        <position position="315"/>
    </location>
    <ligand>
        <name>K(+)</name>
        <dbReference type="ChEBI" id="CHEBI:29103"/>
    </ligand>
</feature>